<keyword evidence="3" id="KW-1185">Reference proteome</keyword>
<reference evidence="2 3" key="1">
    <citation type="journal article" date="2023" name="Sci. Data">
        <title>Genome assembly of the Korean intertidal mud-creeper Batillaria attramentaria.</title>
        <authorList>
            <person name="Patra A.K."/>
            <person name="Ho P.T."/>
            <person name="Jun S."/>
            <person name="Lee S.J."/>
            <person name="Kim Y."/>
            <person name="Won Y.J."/>
        </authorList>
    </citation>
    <scope>NUCLEOTIDE SEQUENCE [LARGE SCALE GENOMIC DNA]</scope>
    <source>
        <strain evidence="2">Wonlab-2016</strain>
    </source>
</reference>
<gene>
    <name evidence="2" type="ORF">BaRGS_00015034</name>
</gene>
<dbReference type="AlphaFoldDB" id="A0ABD0L3K8"/>
<protein>
    <submittedName>
        <fullName evidence="2">Uncharacterized protein</fullName>
    </submittedName>
</protein>
<evidence type="ECO:0000313" key="3">
    <source>
        <dbReference type="Proteomes" id="UP001519460"/>
    </source>
</evidence>
<dbReference type="Proteomes" id="UP001519460">
    <property type="component" value="Unassembled WGS sequence"/>
</dbReference>
<evidence type="ECO:0000313" key="2">
    <source>
        <dbReference type="EMBL" id="KAK7493705.1"/>
    </source>
</evidence>
<sequence length="95" mass="10242">MGLQAGPFKAHTAQIKVVCAKLARQAESDFYYQELPQGLPEPIDTSLALIQQALTYNQLALTHETLTLKQLAETHQAVTPTAGSTSPSSYSQPAD</sequence>
<accession>A0ABD0L3K8</accession>
<dbReference type="EMBL" id="JACVVK020000090">
    <property type="protein sequence ID" value="KAK7493705.1"/>
    <property type="molecule type" value="Genomic_DNA"/>
</dbReference>
<evidence type="ECO:0000256" key="1">
    <source>
        <dbReference type="SAM" id="MobiDB-lite"/>
    </source>
</evidence>
<organism evidence="2 3">
    <name type="scientific">Batillaria attramentaria</name>
    <dbReference type="NCBI Taxonomy" id="370345"/>
    <lineage>
        <taxon>Eukaryota</taxon>
        <taxon>Metazoa</taxon>
        <taxon>Spiralia</taxon>
        <taxon>Lophotrochozoa</taxon>
        <taxon>Mollusca</taxon>
        <taxon>Gastropoda</taxon>
        <taxon>Caenogastropoda</taxon>
        <taxon>Sorbeoconcha</taxon>
        <taxon>Cerithioidea</taxon>
        <taxon>Batillariidae</taxon>
        <taxon>Batillaria</taxon>
    </lineage>
</organism>
<name>A0ABD0L3K8_9CAEN</name>
<comment type="caution">
    <text evidence="2">The sequence shown here is derived from an EMBL/GenBank/DDBJ whole genome shotgun (WGS) entry which is preliminary data.</text>
</comment>
<proteinExistence type="predicted"/>
<feature type="region of interest" description="Disordered" evidence="1">
    <location>
        <begin position="76"/>
        <end position="95"/>
    </location>
</feature>